<reference evidence="1" key="1">
    <citation type="submission" date="2020-07" db="EMBL/GenBank/DDBJ databases">
        <authorList>
            <person name="Tarantini F.S."/>
            <person name="Hong K.W."/>
            <person name="Chan K.G."/>
        </authorList>
    </citation>
    <scope>NUCLEOTIDE SEQUENCE</scope>
    <source>
        <strain evidence="1">32-07</strain>
    </source>
</reference>
<evidence type="ECO:0000313" key="1">
    <source>
        <dbReference type="EMBL" id="QXJ24302.1"/>
    </source>
</evidence>
<dbReference type="InterPro" id="IPR045730">
    <property type="entry name" value="DUF6084"/>
</dbReference>
<protein>
    <submittedName>
        <fullName evidence="1">Uncharacterized protein</fullName>
    </submittedName>
</protein>
<name>A0ABX8QZY8_9ACTN</name>
<proteinExistence type="predicted"/>
<evidence type="ECO:0000313" key="2">
    <source>
        <dbReference type="Proteomes" id="UP001049518"/>
    </source>
</evidence>
<sequence>MSPTPDLALDLLGIEPERFAATPTLNLRVGLRRADGGPVQCVLLTTVVSIAAARRGYEDEDQDRLAGVFGPPELWDRSLHGLTWARITATVPAFRGSTELTLGLPCGHDMQVAADQYLNALRDGDVPIDLSFSGTVFYPDEAGALRTGQISWQYEATGELPIGLWRDLMDRYYGSARWLRLDEDRFDRLAAYRARRAHPSFDDAVDELLLLAEPPGGLSAASAQGRERRGWTR</sequence>
<dbReference type="RefSeq" id="WP_231330017.1">
    <property type="nucleotide sequence ID" value="NZ_CP059572.1"/>
</dbReference>
<accession>A0ABX8QZY8</accession>
<keyword evidence="2" id="KW-1185">Reference proteome</keyword>
<dbReference type="EMBL" id="CP059572">
    <property type="protein sequence ID" value="QXJ24302.1"/>
    <property type="molecule type" value="Genomic_DNA"/>
</dbReference>
<dbReference type="Proteomes" id="UP001049518">
    <property type="component" value="Chromosome"/>
</dbReference>
<organism evidence="1 2">
    <name type="scientific">Actinomadura graeca</name>
    <dbReference type="NCBI Taxonomy" id="2750812"/>
    <lineage>
        <taxon>Bacteria</taxon>
        <taxon>Bacillati</taxon>
        <taxon>Actinomycetota</taxon>
        <taxon>Actinomycetes</taxon>
        <taxon>Streptosporangiales</taxon>
        <taxon>Thermomonosporaceae</taxon>
        <taxon>Actinomadura</taxon>
    </lineage>
</organism>
<gene>
    <name evidence="1" type="ORF">AGRA3207_005597</name>
</gene>
<dbReference type="Pfam" id="PF19562">
    <property type="entry name" value="DUF6084"/>
    <property type="match status" value="1"/>
</dbReference>